<evidence type="ECO:0000313" key="1">
    <source>
        <dbReference type="EMBL" id="KAK3774075.1"/>
    </source>
</evidence>
<comment type="caution">
    <text evidence="1">The sequence shown here is derived from an EMBL/GenBank/DDBJ whole genome shotgun (WGS) entry which is preliminary data.</text>
</comment>
<proteinExistence type="predicted"/>
<name>A0AAE1DLC7_9GAST</name>
<keyword evidence="2" id="KW-1185">Reference proteome</keyword>
<dbReference type="EMBL" id="JAWDGP010003469">
    <property type="protein sequence ID" value="KAK3774075.1"/>
    <property type="molecule type" value="Genomic_DNA"/>
</dbReference>
<reference evidence="1" key="1">
    <citation type="journal article" date="2023" name="G3 (Bethesda)">
        <title>A reference genome for the long-term kleptoplast-retaining sea slug Elysia crispata morphotype clarki.</title>
        <authorList>
            <person name="Eastman K.E."/>
            <person name="Pendleton A.L."/>
            <person name="Shaikh M.A."/>
            <person name="Suttiyut T."/>
            <person name="Ogas R."/>
            <person name="Tomko P."/>
            <person name="Gavelis G."/>
            <person name="Widhalm J.R."/>
            <person name="Wisecaver J.H."/>
        </authorList>
    </citation>
    <scope>NUCLEOTIDE SEQUENCE</scope>
    <source>
        <strain evidence="1">ECLA1</strain>
    </source>
</reference>
<organism evidence="1 2">
    <name type="scientific">Elysia crispata</name>
    <name type="common">lettuce slug</name>
    <dbReference type="NCBI Taxonomy" id="231223"/>
    <lineage>
        <taxon>Eukaryota</taxon>
        <taxon>Metazoa</taxon>
        <taxon>Spiralia</taxon>
        <taxon>Lophotrochozoa</taxon>
        <taxon>Mollusca</taxon>
        <taxon>Gastropoda</taxon>
        <taxon>Heterobranchia</taxon>
        <taxon>Euthyneura</taxon>
        <taxon>Panpulmonata</taxon>
        <taxon>Sacoglossa</taxon>
        <taxon>Placobranchoidea</taxon>
        <taxon>Plakobranchidae</taxon>
        <taxon>Elysia</taxon>
    </lineage>
</organism>
<accession>A0AAE1DLC7</accession>
<dbReference type="Proteomes" id="UP001283361">
    <property type="component" value="Unassembled WGS sequence"/>
</dbReference>
<dbReference type="AlphaFoldDB" id="A0AAE1DLC7"/>
<protein>
    <submittedName>
        <fullName evidence="1">Uncharacterized protein</fullName>
    </submittedName>
</protein>
<gene>
    <name evidence="1" type="ORF">RRG08_030157</name>
</gene>
<sequence length="104" mass="11587">MLGQAAQVDWARTEILESMAESQRRSKSDAKARTGGKCRKLLVFPIQWRNPQSTSNSTVSCPMSGWSSTLRAVCPPKTRCEGVSVYLLFSFPNVHIQLEIGLCR</sequence>
<evidence type="ECO:0000313" key="2">
    <source>
        <dbReference type="Proteomes" id="UP001283361"/>
    </source>
</evidence>